<name>A0ABU0U515_9SPHI</name>
<dbReference type="EMBL" id="JAUTBA010000001">
    <property type="protein sequence ID" value="MDQ1150038.1"/>
    <property type="molecule type" value="Genomic_DNA"/>
</dbReference>
<keyword evidence="1" id="KW-0472">Membrane</keyword>
<feature type="transmembrane region" description="Helical" evidence="1">
    <location>
        <begin position="20"/>
        <end position="40"/>
    </location>
</feature>
<evidence type="ECO:0008006" key="4">
    <source>
        <dbReference type="Google" id="ProtNLM"/>
    </source>
</evidence>
<feature type="transmembrane region" description="Helical" evidence="1">
    <location>
        <begin position="115"/>
        <end position="135"/>
    </location>
</feature>
<keyword evidence="1" id="KW-0812">Transmembrane</keyword>
<keyword evidence="3" id="KW-1185">Reference proteome</keyword>
<accession>A0ABU0U515</accession>
<feature type="transmembrane region" description="Helical" evidence="1">
    <location>
        <begin position="155"/>
        <end position="173"/>
    </location>
</feature>
<keyword evidence="1" id="KW-1133">Transmembrane helix</keyword>
<proteinExistence type="predicted"/>
<evidence type="ECO:0000313" key="3">
    <source>
        <dbReference type="Proteomes" id="UP001244640"/>
    </source>
</evidence>
<protein>
    <recommendedName>
        <fullName evidence="4">DUF2975 domain-containing protein</fullName>
    </recommendedName>
</protein>
<sequence>MYQSKKSIIKLSNNKTARYLYYLSCIVMVFYILFLVSNLFTSGIPAAGSGLKAYQVCNVNIIPKDTNSQANQQKDISQTLDHWFNNTLIVSPYQGKGLVQLRFQSLKELLSFSSILYQIAQLCYWFLIGLLIFFVQKLFKSFSNNTFFTDKNASFIIFSSICLLLLPVTRWITQESFLNCITKLSLNNSNYLLHNGTHVFDTETIIGLVLLAFGAAFRSGVVLSRENESFI</sequence>
<reference evidence="2 3" key="1">
    <citation type="submission" date="2023-07" db="EMBL/GenBank/DDBJ databases">
        <title>Functional and genomic diversity of the sorghum phyllosphere microbiome.</title>
        <authorList>
            <person name="Shade A."/>
        </authorList>
    </citation>
    <scope>NUCLEOTIDE SEQUENCE [LARGE SCALE GENOMIC DNA]</scope>
    <source>
        <strain evidence="2 3">SORGH_AS_0892</strain>
    </source>
</reference>
<organism evidence="2 3">
    <name type="scientific">Sphingobacterium zeae</name>
    <dbReference type="NCBI Taxonomy" id="1776859"/>
    <lineage>
        <taxon>Bacteria</taxon>
        <taxon>Pseudomonadati</taxon>
        <taxon>Bacteroidota</taxon>
        <taxon>Sphingobacteriia</taxon>
        <taxon>Sphingobacteriales</taxon>
        <taxon>Sphingobacteriaceae</taxon>
        <taxon>Sphingobacterium</taxon>
    </lineage>
</organism>
<evidence type="ECO:0000256" key="1">
    <source>
        <dbReference type="SAM" id="Phobius"/>
    </source>
</evidence>
<dbReference type="Proteomes" id="UP001244640">
    <property type="component" value="Unassembled WGS sequence"/>
</dbReference>
<feature type="transmembrane region" description="Helical" evidence="1">
    <location>
        <begin position="205"/>
        <end position="223"/>
    </location>
</feature>
<evidence type="ECO:0000313" key="2">
    <source>
        <dbReference type="EMBL" id="MDQ1150038.1"/>
    </source>
</evidence>
<gene>
    <name evidence="2" type="ORF">QE382_002022</name>
</gene>
<comment type="caution">
    <text evidence="2">The sequence shown here is derived from an EMBL/GenBank/DDBJ whole genome shotgun (WGS) entry which is preliminary data.</text>
</comment>